<gene>
    <name evidence="2" type="ORF">ACFQVD_00845</name>
</gene>
<reference evidence="3" key="1">
    <citation type="journal article" date="2019" name="Int. J. Syst. Evol. Microbiol.">
        <title>The Global Catalogue of Microorganisms (GCM) 10K type strain sequencing project: providing services to taxonomists for standard genome sequencing and annotation.</title>
        <authorList>
            <consortium name="The Broad Institute Genomics Platform"/>
            <consortium name="The Broad Institute Genome Sequencing Center for Infectious Disease"/>
            <person name="Wu L."/>
            <person name="Ma J."/>
        </authorList>
    </citation>
    <scope>NUCLEOTIDE SEQUENCE [LARGE SCALE GENOMIC DNA]</scope>
    <source>
        <strain evidence="3">JCM 10083</strain>
    </source>
</reference>
<evidence type="ECO:0000313" key="2">
    <source>
        <dbReference type="EMBL" id="MFC7598645.1"/>
    </source>
</evidence>
<feature type="region of interest" description="Disordered" evidence="1">
    <location>
        <begin position="124"/>
        <end position="186"/>
    </location>
</feature>
<organism evidence="2 3">
    <name type="scientific">Streptosporangium amethystogenes subsp. fukuiense</name>
    <dbReference type="NCBI Taxonomy" id="698418"/>
    <lineage>
        <taxon>Bacteria</taxon>
        <taxon>Bacillati</taxon>
        <taxon>Actinomycetota</taxon>
        <taxon>Actinomycetes</taxon>
        <taxon>Streptosporangiales</taxon>
        <taxon>Streptosporangiaceae</taxon>
        <taxon>Streptosporangium</taxon>
    </lineage>
</organism>
<accession>A0ABW2SQU2</accession>
<sequence length="186" mass="20142">MLWDEHANGLLSGDEFAPRWLLFAYGIVRYVNGKSGKSNVGITRLALDLGYESSNHGFHKGLKVLLRLGFLTQRGQVGRAAQLSLSIPDALKDKEDAKGNPIYAPLLDSVVGNLVTVADTSKSAPIPESKALPTPTLAVADEPEPDWSQDTPVVDDGWSVPKPTTTPPSPRRANRFDDESRRPNAA</sequence>
<dbReference type="RefSeq" id="WP_343969376.1">
    <property type="nucleotide sequence ID" value="NZ_BAAAGK010000078.1"/>
</dbReference>
<keyword evidence="3" id="KW-1185">Reference proteome</keyword>
<evidence type="ECO:0000313" key="3">
    <source>
        <dbReference type="Proteomes" id="UP001596514"/>
    </source>
</evidence>
<evidence type="ECO:0000256" key="1">
    <source>
        <dbReference type="SAM" id="MobiDB-lite"/>
    </source>
</evidence>
<comment type="caution">
    <text evidence="2">The sequence shown here is derived from an EMBL/GenBank/DDBJ whole genome shotgun (WGS) entry which is preliminary data.</text>
</comment>
<name>A0ABW2SQU2_9ACTN</name>
<dbReference type="EMBL" id="JBHTEE010000001">
    <property type="protein sequence ID" value="MFC7598645.1"/>
    <property type="molecule type" value="Genomic_DNA"/>
</dbReference>
<proteinExistence type="predicted"/>
<feature type="compositionally biased region" description="Basic and acidic residues" evidence="1">
    <location>
        <begin position="174"/>
        <end position="186"/>
    </location>
</feature>
<protein>
    <submittedName>
        <fullName evidence="2">Uncharacterized protein</fullName>
    </submittedName>
</protein>
<dbReference type="Proteomes" id="UP001596514">
    <property type="component" value="Unassembled WGS sequence"/>
</dbReference>